<dbReference type="InterPro" id="IPR010982">
    <property type="entry name" value="Lambda_DNA-bd_dom_sf"/>
</dbReference>
<dbReference type="EMBL" id="KY092479">
    <property type="protein sequence ID" value="APD18504.1"/>
    <property type="molecule type" value="Genomic_DNA"/>
</dbReference>
<dbReference type="CDD" id="cd00093">
    <property type="entry name" value="HTH_XRE"/>
    <property type="match status" value="1"/>
</dbReference>
<dbReference type="SUPFAM" id="SSF47413">
    <property type="entry name" value="lambda repressor-like DNA-binding domains"/>
    <property type="match status" value="1"/>
</dbReference>
<evidence type="ECO:0000259" key="1">
    <source>
        <dbReference type="PROSITE" id="PS50943"/>
    </source>
</evidence>
<organism evidence="2 3">
    <name type="scientific">Streptomyces phage Ididsumtinwong</name>
    <dbReference type="NCBI Taxonomy" id="1920308"/>
    <lineage>
        <taxon>Viruses</taxon>
        <taxon>Duplodnaviria</taxon>
        <taxon>Heunggongvirae</taxon>
        <taxon>Uroviricota</taxon>
        <taxon>Caudoviricetes</taxon>
        <taxon>Austintatiousvirus</taxon>
        <taxon>Austintatiousvirus ididsumtinwong</taxon>
    </lineage>
</organism>
<gene>
    <name evidence="2" type="ORF">SEA_IDIDSUMTINWONG_29</name>
</gene>
<feature type="domain" description="HTH cro/C1-type" evidence="1">
    <location>
        <begin position="21"/>
        <end position="74"/>
    </location>
</feature>
<sequence>MPAAKEIDPSESIEAFIANMIREARKAKGWRQVDLAGKVFTNDTKISEIEGGAPPDLKLGRNLDKVLDLDGALIALLTIREQSAYRDYAVGFLRDQTRARSIHEYSLVVPGLLQTPEYARAIMLLADPDERTDVDADVARRIERQEVLKGDDPPWLWVVLDEAALNRVIGSRKVMREQLGALLDASERPRVHVQVLRTPNASIPGSISLLTAHDGTRTAYTEGFVTGRYMQDPSEVDTWQRIYDRLHAEAEGIEASREIIRTALGTHDD</sequence>
<protein>
    <submittedName>
        <fullName evidence="2">Helix-turn-helix DNA binding protein</fullName>
    </submittedName>
</protein>
<dbReference type="InterPro" id="IPR001387">
    <property type="entry name" value="Cro/C1-type_HTH"/>
</dbReference>
<dbReference type="Proteomes" id="UP000222426">
    <property type="component" value="Segment"/>
</dbReference>
<keyword evidence="3" id="KW-1185">Reference proteome</keyword>
<evidence type="ECO:0000313" key="2">
    <source>
        <dbReference type="EMBL" id="APD18504.1"/>
    </source>
</evidence>
<proteinExistence type="predicted"/>
<dbReference type="SMART" id="SM00530">
    <property type="entry name" value="HTH_XRE"/>
    <property type="match status" value="1"/>
</dbReference>
<dbReference type="InterPro" id="IPR043917">
    <property type="entry name" value="DUF5753"/>
</dbReference>
<dbReference type="Pfam" id="PF19054">
    <property type="entry name" value="DUF5753"/>
    <property type="match status" value="1"/>
</dbReference>
<reference evidence="2 3" key="1">
    <citation type="submission" date="2016-11" db="EMBL/GenBank/DDBJ databases">
        <authorList>
            <person name="Meyer C.L."/>
            <person name="Nguyen V."/>
            <person name="Scott S.R."/>
            <person name="Nayek S."/>
            <person name="Syed N."/>
            <person name="Wagner P.E."/>
            <person name="Bhuiyan S."/>
            <person name="Layton S.R."/>
            <person name="Donegan-Quick R."/>
            <person name="Kim T."/>
            <person name="Visi D.K."/>
            <person name="Allen M.S."/>
            <person name="Hughes L.E."/>
            <person name="Garlena R.A."/>
            <person name="Russell D.A."/>
            <person name="Pope W.H."/>
            <person name="Jacobs-Sera D."/>
            <person name="Hendrix R.W."/>
            <person name="Hatfull G.F."/>
        </authorList>
    </citation>
    <scope>NUCLEOTIDE SEQUENCE [LARGE SCALE GENOMIC DNA]</scope>
</reference>
<evidence type="ECO:0000313" key="3">
    <source>
        <dbReference type="Proteomes" id="UP000222426"/>
    </source>
</evidence>
<name>A0A1J0MBX1_9CAUD</name>
<accession>A0A1J0MBX1</accession>
<dbReference type="PROSITE" id="PS50943">
    <property type="entry name" value="HTH_CROC1"/>
    <property type="match status" value="1"/>
</dbReference>
<dbReference type="GO" id="GO:0003677">
    <property type="term" value="F:DNA binding"/>
    <property type="evidence" value="ECO:0007669"/>
    <property type="project" value="InterPro"/>
</dbReference>
<dbReference type="Gene3D" id="1.10.260.40">
    <property type="entry name" value="lambda repressor-like DNA-binding domains"/>
    <property type="match status" value="1"/>
</dbReference>